<gene>
    <name evidence="2" type="primary">ATP8</name>
</gene>
<keyword evidence="2" id="KW-0496">Mitochondrion</keyword>
<reference evidence="2" key="1">
    <citation type="journal article" date="2017" name="Mitochondrial DNA Part B Resour">
        <title>The complete mitogenome of sea hares, Dolabella auricularia (Mollusca: Aplysiidae).</title>
        <authorList>
            <person name="Lin G.-M."/>
            <person name="Xiang P."/>
            <person name="Audira G."/>
            <person name="Hsiao C.-D."/>
        </authorList>
    </citation>
    <scope>NUCLEOTIDE SEQUENCE</scope>
    <source>
        <tissue evidence="2">Muscle</tissue>
    </source>
</reference>
<sequence length="50" mass="5492">MPQLSPMMGILFFAVILTFLLVLVASMKTSVPVSASSETKKSPSQKVRFF</sequence>
<dbReference type="AlphaFoldDB" id="A0A343R5Q0"/>
<evidence type="ECO:0000256" key="1">
    <source>
        <dbReference type="SAM" id="MobiDB-lite"/>
    </source>
</evidence>
<accession>A0A343R5Q0</accession>
<geneLocation type="mitochondrion" evidence="2"/>
<proteinExistence type="predicted"/>
<name>A0A343R5Q0_DOLAU</name>
<feature type="region of interest" description="Disordered" evidence="1">
    <location>
        <begin position="30"/>
        <end position="50"/>
    </location>
</feature>
<protein>
    <submittedName>
        <fullName evidence="2">ATP synthase F0 subunit 8</fullName>
    </submittedName>
</protein>
<evidence type="ECO:0000313" key="2">
    <source>
        <dbReference type="EMBL" id="ATW72362.1"/>
    </source>
</evidence>
<dbReference type="EMBL" id="MF591574">
    <property type="protein sequence ID" value="ATW72362.1"/>
    <property type="molecule type" value="Genomic_DNA"/>
</dbReference>
<organism evidence="2">
    <name type="scientific">Dolabella auricularia</name>
    <name type="common">Shoulderblade sea cat</name>
    <dbReference type="NCBI Taxonomy" id="6511"/>
    <lineage>
        <taxon>Eukaryota</taxon>
        <taxon>Metazoa</taxon>
        <taxon>Spiralia</taxon>
        <taxon>Lophotrochozoa</taxon>
        <taxon>Mollusca</taxon>
        <taxon>Gastropoda</taxon>
        <taxon>Heterobranchia</taxon>
        <taxon>Euthyneura</taxon>
        <taxon>Tectipleura</taxon>
        <taxon>Aplysiida</taxon>
        <taxon>Aplysioidea</taxon>
        <taxon>Aplysiidae</taxon>
        <taxon>Dolabella</taxon>
    </lineage>
</organism>